<dbReference type="InterPro" id="IPR016181">
    <property type="entry name" value="Acyl_CoA_acyltransferase"/>
</dbReference>
<reference evidence="4 5" key="1">
    <citation type="submission" date="2020-08" db="EMBL/GenBank/DDBJ databases">
        <title>Genomic Encyclopedia of Type Strains, Phase IV (KMG-IV): sequencing the most valuable type-strain genomes for metagenomic binning, comparative biology and taxonomic classification.</title>
        <authorList>
            <person name="Goeker M."/>
        </authorList>
    </citation>
    <scope>NUCLEOTIDE SEQUENCE [LARGE SCALE GENOMIC DNA]</scope>
    <source>
        <strain evidence="4 5">DSM 27165</strain>
    </source>
</reference>
<dbReference type="InterPro" id="IPR000182">
    <property type="entry name" value="GNAT_dom"/>
</dbReference>
<dbReference type="Pfam" id="PF00583">
    <property type="entry name" value="Acetyltransf_1"/>
    <property type="match status" value="1"/>
</dbReference>
<keyword evidence="5" id="KW-1185">Reference proteome</keyword>
<name>A0A840MVX9_9PROT</name>
<dbReference type="Gene3D" id="3.40.630.30">
    <property type="match status" value="1"/>
</dbReference>
<organism evidence="4 5">
    <name type="scientific">Chitinivorax tropicus</name>
    <dbReference type="NCBI Taxonomy" id="714531"/>
    <lineage>
        <taxon>Bacteria</taxon>
        <taxon>Pseudomonadati</taxon>
        <taxon>Pseudomonadota</taxon>
        <taxon>Betaproteobacteria</taxon>
        <taxon>Chitinivorax</taxon>
    </lineage>
</organism>
<keyword evidence="2" id="KW-0012">Acyltransferase</keyword>
<evidence type="ECO:0000256" key="2">
    <source>
        <dbReference type="ARBA" id="ARBA00023315"/>
    </source>
</evidence>
<dbReference type="GO" id="GO:0016747">
    <property type="term" value="F:acyltransferase activity, transferring groups other than amino-acyl groups"/>
    <property type="evidence" value="ECO:0007669"/>
    <property type="project" value="InterPro"/>
</dbReference>
<sequence length="170" mass="19139">MSTTTLSFDAVTPADFHIIAELGHQIWHAHYSKIISQQQIDYMLTGRYTPENLQAYVDAPDRWLKLLRVGDKAVGYFSYALTRTPAEMKLEQLYLLPALHGQGLGGQMLAEVERAARTQGCRVLMLTVNKSNHSSIAVYRHRGFSVREEAVFDIGNGFVMDDYVMVKSLG</sequence>
<dbReference type="RefSeq" id="WP_184040028.1">
    <property type="nucleotide sequence ID" value="NZ_JACHHY010000016.1"/>
</dbReference>
<evidence type="ECO:0000313" key="4">
    <source>
        <dbReference type="EMBL" id="MBB5019331.1"/>
    </source>
</evidence>
<gene>
    <name evidence="4" type="ORF">HNQ59_002632</name>
</gene>
<dbReference type="PROSITE" id="PS51186">
    <property type="entry name" value="GNAT"/>
    <property type="match status" value="1"/>
</dbReference>
<dbReference type="InterPro" id="IPR050832">
    <property type="entry name" value="Bact_Acetyltransf"/>
</dbReference>
<dbReference type="PANTHER" id="PTHR43877">
    <property type="entry name" value="AMINOALKYLPHOSPHONATE N-ACETYLTRANSFERASE-RELATED-RELATED"/>
    <property type="match status" value="1"/>
</dbReference>
<dbReference type="Proteomes" id="UP000575898">
    <property type="component" value="Unassembled WGS sequence"/>
</dbReference>
<evidence type="ECO:0000313" key="5">
    <source>
        <dbReference type="Proteomes" id="UP000575898"/>
    </source>
</evidence>
<evidence type="ECO:0000259" key="3">
    <source>
        <dbReference type="PROSITE" id="PS51186"/>
    </source>
</evidence>
<keyword evidence="1 4" id="KW-0808">Transferase</keyword>
<proteinExistence type="predicted"/>
<evidence type="ECO:0000256" key="1">
    <source>
        <dbReference type="ARBA" id="ARBA00022679"/>
    </source>
</evidence>
<dbReference type="CDD" id="cd04301">
    <property type="entry name" value="NAT_SF"/>
    <property type="match status" value="1"/>
</dbReference>
<dbReference type="EMBL" id="JACHHY010000016">
    <property type="protein sequence ID" value="MBB5019331.1"/>
    <property type="molecule type" value="Genomic_DNA"/>
</dbReference>
<comment type="caution">
    <text evidence="4">The sequence shown here is derived from an EMBL/GenBank/DDBJ whole genome shotgun (WGS) entry which is preliminary data.</text>
</comment>
<dbReference type="AlphaFoldDB" id="A0A840MVX9"/>
<accession>A0A840MVX9</accession>
<dbReference type="SUPFAM" id="SSF55729">
    <property type="entry name" value="Acyl-CoA N-acyltransferases (Nat)"/>
    <property type="match status" value="1"/>
</dbReference>
<feature type="domain" description="N-acetyltransferase" evidence="3">
    <location>
        <begin position="6"/>
        <end position="170"/>
    </location>
</feature>
<protein>
    <submittedName>
        <fullName evidence="4">GNAT superfamily N-acetyltransferase</fullName>
    </submittedName>
</protein>